<dbReference type="GO" id="GO:0005615">
    <property type="term" value="C:extracellular space"/>
    <property type="evidence" value="ECO:0007669"/>
    <property type="project" value="UniProtKB-KW"/>
</dbReference>
<dbReference type="InterPro" id="IPR039809">
    <property type="entry name" value="Chemokine_b/g/d"/>
</dbReference>
<dbReference type="GO" id="GO:0006954">
    <property type="term" value="P:inflammatory response"/>
    <property type="evidence" value="ECO:0007669"/>
    <property type="project" value="UniProtKB-KW"/>
</dbReference>
<keyword evidence="5" id="KW-0732">Signal</keyword>
<dbReference type="RefSeq" id="XP_040496906.1">
    <property type="nucleotide sequence ID" value="XM_040640972.1"/>
</dbReference>
<feature type="domain" description="Chemokine interleukin-8-like" evidence="6">
    <location>
        <begin position="49"/>
        <end position="107"/>
    </location>
</feature>
<dbReference type="PANTHER" id="PTHR12015:SF77">
    <property type="entry name" value="C-C MOTIF CHEMOKINE 15"/>
    <property type="match status" value="1"/>
</dbReference>
<evidence type="ECO:0000256" key="5">
    <source>
        <dbReference type="SAM" id="SignalP"/>
    </source>
</evidence>
<protein>
    <submittedName>
        <fullName evidence="8">C-C motif chemokine 15 isoform X1</fullName>
    </submittedName>
</protein>
<dbReference type="AlphaFoldDB" id="A0A8M1GMH2"/>
<dbReference type="InterPro" id="IPR001811">
    <property type="entry name" value="Chemokine_IL8-like_dom"/>
</dbReference>
<dbReference type="SUPFAM" id="SSF54117">
    <property type="entry name" value="Interleukin 8-like chemokines"/>
    <property type="match status" value="1"/>
</dbReference>
<evidence type="ECO:0000259" key="6">
    <source>
        <dbReference type="SMART" id="SM00199"/>
    </source>
</evidence>
<dbReference type="GO" id="GO:0048020">
    <property type="term" value="F:CCR chemokine receptor binding"/>
    <property type="evidence" value="ECO:0007669"/>
    <property type="project" value="TreeGrafter"/>
</dbReference>
<name>A0A8M1GMH2_URSMA</name>
<dbReference type="FunFam" id="2.40.50.40:FF:000002">
    <property type="entry name" value="C-C motif chemokine"/>
    <property type="match status" value="1"/>
</dbReference>
<keyword evidence="3" id="KW-0202">Cytokine</keyword>
<evidence type="ECO:0000256" key="1">
    <source>
        <dbReference type="ARBA" id="ARBA00010868"/>
    </source>
</evidence>
<organism evidence="7 8">
    <name type="scientific">Ursus maritimus</name>
    <name type="common">Polar bear</name>
    <name type="synonym">Thalarctos maritimus</name>
    <dbReference type="NCBI Taxonomy" id="29073"/>
    <lineage>
        <taxon>Eukaryota</taxon>
        <taxon>Metazoa</taxon>
        <taxon>Chordata</taxon>
        <taxon>Craniata</taxon>
        <taxon>Vertebrata</taxon>
        <taxon>Euteleostomi</taxon>
        <taxon>Mammalia</taxon>
        <taxon>Eutheria</taxon>
        <taxon>Laurasiatheria</taxon>
        <taxon>Carnivora</taxon>
        <taxon>Caniformia</taxon>
        <taxon>Ursidae</taxon>
        <taxon>Ursus</taxon>
    </lineage>
</organism>
<proteinExistence type="inferred from homology"/>
<dbReference type="CDD" id="cd00272">
    <property type="entry name" value="Chemokine_CC"/>
    <property type="match status" value="1"/>
</dbReference>
<dbReference type="GO" id="GO:0030335">
    <property type="term" value="P:positive regulation of cell migration"/>
    <property type="evidence" value="ECO:0007669"/>
    <property type="project" value="TreeGrafter"/>
</dbReference>
<evidence type="ECO:0000256" key="4">
    <source>
        <dbReference type="ARBA" id="ARBA00023198"/>
    </source>
</evidence>
<accession>A0A8M1GMH2</accession>
<evidence type="ECO:0000256" key="2">
    <source>
        <dbReference type="ARBA" id="ARBA00022500"/>
    </source>
</evidence>
<gene>
    <name evidence="8" type="primary">LOC103667300</name>
</gene>
<dbReference type="OrthoDB" id="9447832at2759"/>
<evidence type="ECO:0000313" key="7">
    <source>
        <dbReference type="Proteomes" id="UP000261680"/>
    </source>
</evidence>
<sequence length="120" mass="13727">MKIFTAALPFLILATALGSQVEVVHEPMVVKIQHEPFIHMEGKAGFHRPSDCCPDLKQRKIRCANMKDFFVTSSACSRPAVIFLTKKERRVCADPFDLEVQNCMRSLKMNHVDVRKRRLA</sequence>
<keyword evidence="4" id="KW-0395">Inflammatory response</keyword>
<comment type="similarity">
    <text evidence="1">Belongs to the intercrine beta (chemokine CC) family.</text>
</comment>
<dbReference type="InterPro" id="IPR036048">
    <property type="entry name" value="Interleukin_8-like_sf"/>
</dbReference>
<dbReference type="GO" id="GO:0008009">
    <property type="term" value="F:chemokine activity"/>
    <property type="evidence" value="ECO:0007669"/>
    <property type="project" value="InterPro"/>
</dbReference>
<reference evidence="8" key="1">
    <citation type="submission" date="2025-08" db="UniProtKB">
        <authorList>
            <consortium name="RefSeq"/>
        </authorList>
    </citation>
    <scope>IDENTIFICATION</scope>
    <source>
        <tissue evidence="8">Whole blood</tissue>
    </source>
</reference>
<dbReference type="PANTHER" id="PTHR12015">
    <property type="entry name" value="SMALL INDUCIBLE CYTOKINE A"/>
    <property type="match status" value="1"/>
</dbReference>
<feature type="chain" id="PRO_5035458809" evidence="5">
    <location>
        <begin position="19"/>
        <end position="120"/>
    </location>
</feature>
<dbReference type="Proteomes" id="UP000261680">
    <property type="component" value="Unplaced"/>
</dbReference>
<keyword evidence="7" id="KW-1185">Reference proteome</keyword>
<keyword evidence="2" id="KW-0145">Chemotaxis</keyword>
<dbReference type="GO" id="GO:0070098">
    <property type="term" value="P:chemokine-mediated signaling pathway"/>
    <property type="evidence" value="ECO:0007669"/>
    <property type="project" value="TreeGrafter"/>
</dbReference>
<feature type="signal peptide" evidence="5">
    <location>
        <begin position="1"/>
        <end position="18"/>
    </location>
</feature>
<dbReference type="SMART" id="SM00199">
    <property type="entry name" value="SCY"/>
    <property type="match status" value="1"/>
</dbReference>
<dbReference type="Pfam" id="PF00048">
    <property type="entry name" value="IL8"/>
    <property type="match status" value="1"/>
</dbReference>
<evidence type="ECO:0000256" key="3">
    <source>
        <dbReference type="ARBA" id="ARBA00022514"/>
    </source>
</evidence>
<dbReference type="GeneID" id="103667300"/>
<dbReference type="Gene3D" id="2.40.50.40">
    <property type="match status" value="1"/>
</dbReference>
<dbReference type="GO" id="GO:0061844">
    <property type="term" value="P:antimicrobial humoral immune response mediated by antimicrobial peptide"/>
    <property type="evidence" value="ECO:0007669"/>
    <property type="project" value="TreeGrafter"/>
</dbReference>
<evidence type="ECO:0000313" key="8">
    <source>
        <dbReference type="RefSeq" id="XP_040496906.1"/>
    </source>
</evidence>